<name>A0A160MFI6_9BACI</name>
<dbReference type="InterPro" id="IPR011989">
    <property type="entry name" value="ARM-like"/>
</dbReference>
<dbReference type="Gene3D" id="1.25.10.10">
    <property type="entry name" value="Leucine-rich Repeat Variant"/>
    <property type="match status" value="1"/>
</dbReference>
<organism evidence="1 2">
    <name type="scientific">Cytobacillus oceanisediminis 2691</name>
    <dbReference type="NCBI Taxonomy" id="1196031"/>
    <lineage>
        <taxon>Bacteria</taxon>
        <taxon>Bacillati</taxon>
        <taxon>Bacillota</taxon>
        <taxon>Bacilli</taxon>
        <taxon>Bacillales</taxon>
        <taxon>Bacillaceae</taxon>
        <taxon>Cytobacillus</taxon>
    </lineage>
</organism>
<dbReference type="RefSeq" id="WP_019383181.1">
    <property type="nucleotide sequence ID" value="NZ_CP015506.1"/>
</dbReference>
<dbReference type="EMBL" id="CP015506">
    <property type="protein sequence ID" value="AND41950.1"/>
    <property type="molecule type" value="Genomic_DNA"/>
</dbReference>
<dbReference type="Pfam" id="PF13646">
    <property type="entry name" value="HEAT_2"/>
    <property type="match status" value="1"/>
</dbReference>
<sequence length="336" mass="39856">MFIIIMLLVLICLAFYIAVQYEKKQALITRKNEYLNELSSVWHDYLVKSKEADLAKLKPSNKEEYEITEKILLCYVKNLSNSEILLKIKGFANEFLTDYYALLLRSRKWSLRMNALYRTADFKLETLIEECHLLEQRKCTPEEIHQIYKIYSIMDFDSLVEKLQANKDTFTEIEYSRLLTFISDKDLNHMVTLFEEFPYKCQLAIVNALGHRRLQEYVSFFEKLILHTDPEMRLRSLKAIFETGWVIDIEKYLHFVHSDIWEERLHVTKLLGRLPLEDSYSYLQKLLKDQSWKVRSEAANTIGKIKDGKKMLIEFVDTSSDRYAIEIANEIIRKGT</sequence>
<evidence type="ECO:0000313" key="1">
    <source>
        <dbReference type="EMBL" id="AND41950.1"/>
    </source>
</evidence>
<dbReference type="SUPFAM" id="SSF48371">
    <property type="entry name" value="ARM repeat"/>
    <property type="match status" value="1"/>
</dbReference>
<dbReference type="InterPro" id="IPR016024">
    <property type="entry name" value="ARM-type_fold"/>
</dbReference>
<evidence type="ECO:0000313" key="2">
    <source>
        <dbReference type="Proteomes" id="UP000077856"/>
    </source>
</evidence>
<dbReference type="AlphaFoldDB" id="A0A160MFI6"/>
<dbReference type="STRING" id="1196031.A361_23340"/>
<proteinExistence type="predicted"/>
<dbReference type="Proteomes" id="UP000077856">
    <property type="component" value="Chromosome"/>
</dbReference>
<evidence type="ECO:0008006" key="3">
    <source>
        <dbReference type="Google" id="ProtNLM"/>
    </source>
</evidence>
<accession>A0A160MFI6</accession>
<reference evidence="1 2" key="1">
    <citation type="submission" date="2016-04" db="EMBL/GenBank/DDBJ databases">
        <title>Complete genome sequence of Bacillus oceanisediminis strain 2691.</title>
        <authorList>
            <person name="Jeong H."/>
            <person name="Kim H.J."/>
            <person name="Lee D.-W."/>
        </authorList>
    </citation>
    <scope>NUCLEOTIDE SEQUENCE [LARGE SCALE GENOMIC DNA]</scope>
    <source>
        <strain evidence="1 2">2691</strain>
    </source>
</reference>
<protein>
    <recommendedName>
        <fullName evidence="3">HEAT repeat protein</fullName>
    </recommendedName>
</protein>
<dbReference type="KEGG" id="bon:A361_23340"/>
<gene>
    <name evidence="1" type="ORF">A361_23340</name>
</gene>
<dbReference type="eggNOG" id="COG1413">
    <property type="taxonomic scope" value="Bacteria"/>
</dbReference>